<comment type="caution">
    <text evidence="6">The sequence shown here is derived from an EMBL/GenBank/DDBJ whole genome shotgun (WGS) entry which is preliminary data.</text>
</comment>
<sequence>MYEPGRHGDDVFFVMEYVNGVNAHHFAQQDPAPSWEQLVDVYRGAGRGLAAAHDAGIVHGDFKPSNVLLDEHRWPRVADFGLAQVMIDNAPDDEQEQLRHRAGTLPYMAPEVLRGQAGDTRADQWSFCVSLWESLDDALPFIGWSTAELLDDIERDQPVAMNPDVPEAVRAVLRIGLAQDPDDRYPSMYALVEALDRLRQPSGVDTPSSPRRGVFLGAMVLACGLGLGGGILVSGVPNQVVEAGGAVIQASTASVEPIGTSLESNEVLERDGETLAEISDNNDARATVEQVIAYIELGRIREASAAWEQEFDIREVRDEPRANDAHRIAEAFLASAIALKNQGNINWRFAAWESTRWAARIGTLLRQEQGTKGRDPEDHALWRADADRINEAAQALLTSED</sequence>
<dbReference type="GO" id="GO:0004674">
    <property type="term" value="F:protein serine/threonine kinase activity"/>
    <property type="evidence" value="ECO:0007669"/>
    <property type="project" value="UniProtKB-KW"/>
</dbReference>
<dbReference type="PROSITE" id="PS00108">
    <property type="entry name" value="PROTEIN_KINASE_ST"/>
    <property type="match status" value="1"/>
</dbReference>
<dbReference type="PANTHER" id="PTHR44329:SF288">
    <property type="entry name" value="MITOGEN-ACTIVATED PROTEIN KINASE KINASE KINASE 20"/>
    <property type="match status" value="1"/>
</dbReference>
<evidence type="ECO:0000259" key="5">
    <source>
        <dbReference type="PROSITE" id="PS50011"/>
    </source>
</evidence>
<dbReference type="EMBL" id="JMCC02000075">
    <property type="protein sequence ID" value="KIG14293.1"/>
    <property type="molecule type" value="Genomic_DNA"/>
</dbReference>
<dbReference type="InterPro" id="IPR008271">
    <property type="entry name" value="Ser/Thr_kinase_AS"/>
</dbReference>
<evidence type="ECO:0000313" key="6">
    <source>
        <dbReference type="EMBL" id="KIG14293.1"/>
    </source>
</evidence>
<dbReference type="InterPro" id="IPR051681">
    <property type="entry name" value="Ser/Thr_Kinases-Pseudokinases"/>
</dbReference>
<proteinExistence type="predicted"/>
<gene>
    <name evidence="6" type="ORF">DB30_06895</name>
</gene>
<keyword evidence="3 6" id="KW-0418">Kinase</keyword>
<dbReference type="AlphaFoldDB" id="A0A0C1ZTC8"/>
<name>A0A0C1ZTC8_9BACT</name>
<dbReference type="Pfam" id="PF00069">
    <property type="entry name" value="Pkinase"/>
    <property type="match status" value="1"/>
</dbReference>
<keyword evidence="4" id="KW-0067">ATP-binding</keyword>
<reference evidence="6 7" key="1">
    <citation type="submission" date="2014-12" db="EMBL/GenBank/DDBJ databases">
        <title>Genome assembly of Enhygromyxa salina DSM 15201.</title>
        <authorList>
            <person name="Sharma G."/>
            <person name="Subramanian S."/>
        </authorList>
    </citation>
    <scope>NUCLEOTIDE SEQUENCE [LARGE SCALE GENOMIC DNA]</scope>
    <source>
        <strain evidence="6 7">DSM 15201</strain>
    </source>
</reference>
<dbReference type="Proteomes" id="UP000031599">
    <property type="component" value="Unassembled WGS sequence"/>
</dbReference>
<organism evidence="6 7">
    <name type="scientific">Enhygromyxa salina</name>
    <dbReference type="NCBI Taxonomy" id="215803"/>
    <lineage>
        <taxon>Bacteria</taxon>
        <taxon>Pseudomonadati</taxon>
        <taxon>Myxococcota</taxon>
        <taxon>Polyangia</taxon>
        <taxon>Nannocystales</taxon>
        <taxon>Nannocystaceae</taxon>
        <taxon>Enhygromyxa</taxon>
    </lineage>
</organism>
<evidence type="ECO:0000256" key="2">
    <source>
        <dbReference type="ARBA" id="ARBA00022741"/>
    </source>
</evidence>
<accession>A0A0C1ZTC8</accession>
<dbReference type="PANTHER" id="PTHR44329">
    <property type="entry name" value="SERINE/THREONINE-PROTEIN KINASE TNNI3K-RELATED"/>
    <property type="match status" value="1"/>
</dbReference>
<evidence type="ECO:0000313" key="7">
    <source>
        <dbReference type="Proteomes" id="UP000031599"/>
    </source>
</evidence>
<evidence type="ECO:0000256" key="4">
    <source>
        <dbReference type="ARBA" id="ARBA00022840"/>
    </source>
</evidence>
<protein>
    <submittedName>
        <fullName evidence="6">Serine/threonine protein kinase</fullName>
    </submittedName>
</protein>
<keyword evidence="1" id="KW-0808">Transferase</keyword>
<dbReference type="GO" id="GO:0005524">
    <property type="term" value="F:ATP binding"/>
    <property type="evidence" value="ECO:0007669"/>
    <property type="project" value="UniProtKB-KW"/>
</dbReference>
<evidence type="ECO:0000256" key="3">
    <source>
        <dbReference type="ARBA" id="ARBA00022777"/>
    </source>
</evidence>
<keyword evidence="2" id="KW-0547">Nucleotide-binding</keyword>
<dbReference type="CDD" id="cd14014">
    <property type="entry name" value="STKc_PknB_like"/>
    <property type="match status" value="1"/>
</dbReference>
<dbReference type="InterPro" id="IPR000719">
    <property type="entry name" value="Prot_kinase_dom"/>
</dbReference>
<dbReference type="Gene3D" id="1.10.510.10">
    <property type="entry name" value="Transferase(Phosphotransferase) domain 1"/>
    <property type="match status" value="1"/>
</dbReference>
<feature type="domain" description="Protein kinase" evidence="5">
    <location>
        <begin position="1"/>
        <end position="198"/>
    </location>
</feature>
<evidence type="ECO:0000256" key="1">
    <source>
        <dbReference type="ARBA" id="ARBA00022679"/>
    </source>
</evidence>
<dbReference type="PROSITE" id="PS50011">
    <property type="entry name" value="PROTEIN_KINASE_DOM"/>
    <property type="match status" value="1"/>
</dbReference>
<dbReference type="SUPFAM" id="SSF56112">
    <property type="entry name" value="Protein kinase-like (PK-like)"/>
    <property type="match status" value="1"/>
</dbReference>
<keyword evidence="6" id="KW-0723">Serine/threonine-protein kinase</keyword>
<dbReference type="InterPro" id="IPR011009">
    <property type="entry name" value="Kinase-like_dom_sf"/>
</dbReference>